<keyword evidence="3 5" id="KW-1133">Transmembrane helix</keyword>
<feature type="transmembrane region" description="Helical" evidence="5">
    <location>
        <begin position="118"/>
        <end position="136"/>
    </location>
</feature>
<keyword evidence="4 5" id="KW-0472">Membrane</keyword>
<gene>
    <name evidence="7" type="ORF">GCM10022262_32040</name>
</gene>
<dbReference type="Proteomes" id="UP001499841">
    <property type="component" value="Unassembled WGS sequence"/>
</dbReference>
<evidence type="ECO:0000259" key="6">
    <source>
        <dbReference type="PROSITE" id="PS50850"/>
    </source>
</evidence>
<dbReference type="SUPFAM" id="SSF103473">
    <property type="entry name" value="MFS general substrate transporter"/>
    <property type="match status" value="1"/>
</dbReference>
<evidence type="ECO:0000313" key="7">
    <source>
        <dbReference type="EMBL" id="GAA4288844.1"/>
    </source>
</evidence>
<feature type="transmembrane region" description="Helical" evidence="5">
    <location>
        <begin position="314"/>
        <end position="331"/>
    </location>
</feature>
<accession>A0ABP8EXV1</accession>
<evidence type="ECO:0000256" key="5">
    <source>
        <dbReference type="SAM" id="Phobius"/>
    </source>
</evidence>
<feature type="transmembrane region" description="Helical" evidence="5">
    <location>
        <begin position="403"/>
        <end position="422"/>
    </location>
</feature>
<feature type="transmembrane region" description="Helical" evidence="5">
    <location>
        <begin position="176"/>
        <end position="196"/>
    </location>
</feature>
<keyword evidence="8" id="KW-1185">Reference proteome</keyword>
<dbReference type="InterPro" id="IPR036259">
    <property type="entry name" value="MFS_trans_sf"/>
</dbReference>
<dbReference type="EMBL" id="BAABBA010000018">
    <property type="protein sequence ID" value="GAA4288844.1"/>
    <property type="molecule type" value="Genomic_DNA"/>
</dbReference>
<evidence type="ECO:0000313" key="8">
    <source>
        <dbReference type="Proteomes" id="UP001499841"/>
    </source>
</evidence>
<evidence type="ECO:0000256" key="3">
    <source>
        <dbReference type="ARBA" id="ARBA00022989"/>
    </source>
</evidence>
<feature type="transmembrane region" description="Helical" evidence="5">
    <location>
        <begin position="148"/>
        <end position="170"/>
    </location>
</feature>
<feature type="transmembrane region" description="Helical" evidence="5">
    <location>
        <begin position="87"/>
        <end position="106"/>
    </location>
</feature>
<comment type="subcellular location">
    <subcellularLocation>
        <location evidence="1">Cell membrane</location>
        <topology evidence="1">Multi-pass membrane protein</topology>
    </subcellularLocation>
</comment>
<feature type="transmembrane region" description="Helical" evidence="5">
    <location>
        <begin position="250"/>
        <end position="270"/>
    </location>
</feature>
<dbReference type="InterPro" id="IPR020846">
    <property type="entry name" value="MFS_dom"/>
</dbReference>
<feature type="domain" description="Major facilitator superfamily (MFS) profile" evidence="6">
    <location>
        <begin position="21"/>
        <end position="427"/>
    </location>
</feature>
<feature type="transmembrane region" description="Helical" evidence="5">
    <location>
        <begin position="276"/>
        <end position="302"/>
    </location>
</feature>
<sequence>MTTTSARPKRASRRVLDGRLLLVIAWVVSSLEGFDLAVYGVSVPALLQDPSLGVDPIAAGAIGSMVGLGMLVGAALAGAVVHRTGPLRLIIASVGVFSVGMLLSAAAPSAEVFGVGRLVVGLGLGVALPTVNAYVADLSAPARRSRNIGIIMSGYAAGALLAPLTGAALLPETSYRWLYVLGVIPAVLVAPFLRRLPESPAHLLRRGRTDEARAITERYGLPEPRNHTSRPGRWLGLAALLAPGVRGATLLFWVMSFCGLLLVFGISAWLPSMMQAAGYTLGSALLQTAAMWVGVGVGVIVGGHVADRIGPKRVVVLAFLVGTLSLVLMSLNPTVWILYVLMFVSGFGFIGSQILGNAFIVTRYPDDLRASGLPWALSVGRLGAIVGPTLGALVLSSGLSTQWNFYAFAIPALVGAAATALVPQVRVRQK</sequence>
<protein>
    <submittedName>
        <fullName evidence="7">Aromatic acid/H+ symport family MFS transporter</fullName>
    </submittedName>
</protein>
<evidence type="ECO:0000256" key="1">
    <source>
        <dbReference type="ARBA" id="ARBA00004651"/>
    </source>
</evidence>
<keyword evidence="2 5" id="KW-0812">Transmembrane</keyword>
<evidence type="ECO:0000256" key="4">
    <source>
        <dbReference type="ARBA" id="ARBA00023136"/>
    </source>
</evidence>
<evidence type="ECO:0000256" key="2">
    <source>
        <dbReference type="ARBA" id="ARBA00022692"/>
    </source>
</evidence>
<name>A0ABP8EXV1_9MICO</name>
<dbReference type="Gene3D" id="1.20.1250.20">
    <property type="entry name" value="MFS general substrate transporter like domains"/>
    <property type="match status" value="2"/>
</dbReference>
<dbReference type="Pfam" id="PF07690">
    <property type="entry name" value="MFS_1"/>
    <property type="match status" value="1"/>
</dbReference>
<comment type="caution">
    <text evidence="7">The sequence shown here is derived from an EMBL/GenBank/DDBJ whole genome shotgun (WGS) entry which is preliminary data.</text>
</comment>
<dbReference type="InterPro" id="IPR011701">
    <property type="entry name" value="MFS"/>
</dbReference>
<dbReference type="PANTHER" id="PTHR23508:SF10">
    <property type="entry name" value="CARBOXYLIC ACID TRANSPORTER PROTEIN HOMOLOG"/>
    <property type="match status" value="1"/>
</dbReference>
<organism evidence="7 8">
    <name type="scientific">Georgenia daeguensis</name>
    <dbReference type="NCBI Taxonomy" id="908355"/>
    <lineage>
        <taxon>Bacteria</taxon>
        <taxon>Bacillati</taxon>
        <taxon>Actinomycetota</taxon>
        <taxon>Actinomycetes</taxon>
        <taxon>Micrococcales</taxon>
        <taxon>Bogoriellaceae</taxon>
        <taxon>Georgenia</taxon>
    </lineage>
</organism>
<feature type="transmembrane region" description="Helical" evidence="5">
    <location>
        <begin position="373"/>
        <end position="397"/>
    </location>
</feature>
<dbReference type="RefSeq" id="WP_345043318.1">
    <property type="nucleotide sequence ID" value="NZ_BAABBA010000018.1"/>
</dbReference>
<dbReference type="PROSITE" id="PS50850">
    <property type="entry name" value="MFS"/>
    <property type="match status" value="1"/>
</dbReference>
<feature type="transmembrane region" description="Helical" evidence="5">
    <location>
        <begin position="337"/>
        <end position="361"/>
    </location>
</feature>
<reference evidence="8" key="1">
    <citation type="journal article" date="2019" name="Int. J. Syst. Evol. Microbiol.">
        <title>The Global Catalogue of Microorganisms (GCM) 10K type strain sequencing project: providing services to taxonomists for standard genome sequencing and annotation.</title>
        <authorList>
            <consortium name="The Broad Institute Genomics Platform"/>
            <consortium name="The Broad Institute Genome Sequencing Center for Infectious Disease"/>
            <person name="Wu L."/>
            <person name="Ma J."/>
        </authorList>
    </citation>
    <scope>NUCLEOTIDE SEQUENCE [LARGE SCALE GENOMIC DNA]</scope>
    <source>
        <strain evidence="8">JCM 17459</strain>
    </source>
</reference>
<proteinExistence type="predicted"/>
<feature type="transmembrane region" description="Helical" evidence="5">
    <location>
        <begin position="57"/>
        <end position="80"/>
    </location>
</feature>
<dbReference type="PANTHER" id="PTHR23508">
    <property type="entry name" value="CARBOXYLIC ACID TRANSPORTER PROTEIN HOMOLOG"/>
    <property type="match status" value="1"/>
</dbReference>